<feature type="transmembrane region" description="Helical" evidence="4">
    <location>
        <begin position="104"/>
        <end position="126"/>
    </location>
</feature>
<dbReference type="InterPro" id="IPR011990">
    <property type="entry name" value="TPR-like_helical_dom_sf"/>
</dbReference>
<evidence type="ECO:0000259" key="5">
    <source>
        <dbReference type="Pfam" id="PF23914"/>
    </source>
</evidence>
<proteinExistence type="predicted"/>
<evidence type="ECO:0000256" key="1">
    <source>
        <dbReference type="ARBA" id="ARBA00022737"/>
    </source>
</evidence>
<dbReference type="PROSITE" id="PS50005">
    <property type="entry name" value="TPR"/>
    <property type="match status" value="1"/>
</dbReference>
<keyword evidence="7" id="KW-1185">Reference proteome</keyword>
<keyword evidence="4" id="KW-0812">Transmembrane</keyword>
<dbReference type="KEGG" id="slim:SCL_0887"/>
<dbReference type="SMART" id="SM00028">
    <property type="entry name" value="TPR"/>
    <property type="match status" value="2"/>
</dbReference>
<dbReference type="Proteomes" id="UP000243180">
    <property type="component" value="Chromosome"/>
</dbReference>
<dbReference type="SUPFAM" id="SSF48452">
    <property type="entry name" value="TPR-like"/>
    <property type="match status" value="1"/>
</dbReference>
<reference evidence="6 7" key="1">
    <citation type="submission" date="2015-05" db="EMBL/GenBank/DDBJ databases">
        <title>Complete genome sequence of a sulfur-oxidizing gammaproteobacterium strain HA5.</title>
        <authorList>
            <person name="Miura A."/>
            <person name="Kojima H."/>
            <person name="Fukui M."/>
        </authorList>
    </citation>
    <scope>NUCLEOTIDE SEQUENCE [LARGE SCALE GENOMIC DNA]</scope>
    <source>
        <strain evidence="6 7">HA5</strain>
    </source>
</reference>
<dbReference type="InterPro" id="IPR051263">
    <property type="entry name" value="C-type_cytochrome_biogenesis"/>
</dbReference>
<evidence type="ECO:0000256" key="4">
    <source>
        <dbReference type="SAM" id="Phobius"/>
    </source>
</evidence>
<dbReference type="AlphaFoldDB" id="A0A1B4XEG7"/>
<accession>A0A1B4XEG7</accession>
<evidence type="ECO:0000313" key="7">
    <source>
        <dbReference type="Proteomes" id="UP000243180"/>
    </source>
</evidence>
<dbReference type="OrthoDB" id="9776053at2"/>
<dbReference type="Pfam" id="PF23914">
    <property type="entry name" value="TPR_CcmH_CycH"/>
    <property type="match status" value="1"/>
</dbReference>
<dbReference type="PANTHER" id="PTHR47870:SF4">
    <property type="entry name" value="CYTOCHROME C-TYPE BIOGENESIS PROTEIN CYCH"/>
    <property type="match status" value="1"/>
</dbReference>
<dbReference type="InterPro" id="IPR019734">
    <property type="entry name" value="TPR_rpt"/>
</dbReference>
<evidence type="ECO:0000256" key="3">
    <source>
        <dbReference type="PROSITE-ProRule" id="PRU00339"/>
    </source>
</evidence>
<keyword evidence="4" id="KW-1133">Transmembrane helix</keyword>
<dbReference type="InterPro" id="IPR056413">
    <property type="entry name" value="TPR_CcmH_CycH"/>
</dbReference>
<organism evidence="6 7">
    <name type="scientific">Sulfuricaulis limicola</name>
    <dbReference type="NCBI Taxonomy" id="1620215"/>
    <lineage>
        <taxon>Bacteria</taxon>
        <taxon>Pseudomonadati</taxon>
        <taxon>Pseudomonadota</taxon>
        <taxon>Gammaproteobacteria</taxon>
        <taxon>Acidiferrobacterales</taxon>
        <taxon>Acidiferrobacteraceae</taxon>
        <taxon>Sulfuricaulis</taxon>
    </lineage>
</organism>
<name>A0A1B4XEG7_9GAMM</name>
<keyword evidence="2 3" id="KW-0802">TPR repeat</keyword>
<evidence type="ECO:0000256" key="2">
    <source>
        <dbReference type="ARBA" id="ARBA00022803"/>
    </source>
</evidence>
<dbReference type="PANTHER" id="PTHR47870">
    <property type="entry name" value="CYTOCHROME C-TYPE BIOGENESIS PROTEIN CCMH"/>
    <property type="match status" value="1"/>
</dbReference>
<dbReference type="GO" id="GO:0005886">
    <property type="term" value="C:plasma membrane"/>
    <property type="evidence" value="ECO:0007669"/>
    <property type="project" value="TreeGrafter"/>
</dbReference>
<dbReference type="InParanoid" id="A0A1B4XEG7"/>
<evidence type="ECO:0000313" key="6">
    <source>
        <dbReference type="EMBL" id="BAV33207.1"/>
    </source>
</evidence>
<keyword evidence="4" id="KW-0472">Membrane</keyword>
<keyword evidence="1" id="KW-0677">Repeat</keyword>
<dbReference type="Gene3D" id="1.25.40.10">
    <property type="entry name" value="Tetratricopeptide repeat domain"/>
    <property type="match status" value="1"/>
</dbReference>
<dbReference type="RefSeq" id="WP_096360089.1">
    <property type="nucleotide sequence ID" value="NZ_AP014879.1"/>
</dbReference>
<protein>
    <recommendedName>
        <fullName evidence="5">Cytochrome c-type biogenesis protein H TPR domain-containing protein</fullName>
    </recommendedName>
</protein>
<sequence length="292" mass="32823">MIWLAVVALLIAAATAWYLARPLARVMVTDDRERRNQLQQLRDRLLVQLDELDIEEGDRNIDTNVLSDERNRLEAELAGVLHELELPKEKKKKKKAIAVSRRGWAVALALFGVMLPLSAAGLYALYQRPILAYLANPEALADPSMPPDVMKMVARLENRLAGQPEDADGWFRLGRAYAVLGRGEAANAAYARAYKLTPDNPELVAEYAVFLYQGDPQNTGGQVFGLFSRLHQMDPENRDALWFLGFAAYQKGDHKQALGYWDRLLKSLPADSPEAEHMRAITAKMRQQLGKK</sequence>
<gene>
    <name evidence="6" type="ORF">SCL_0887</name>
</gene>
<dbReference type="EMBL" id="AP014879">
    <property type="protein sequence ID" value="BAV33207.1"/>
    <property type="molecule type" value="Genomic_DNA"/>
</dbReference>
<feature type="repeat" description="TPR" evidence="3">
    <location>
        <begin position="167"/>
        <end position="200"/>
    </location>
</feature>
<feature type="domain" description="Cytochrome c-type biogenesis protein H TPR" evidence="5">
    <location>
        <begin position="148"/>
        <end position="274"/>
    </location>
</feature>